<evidence type="ECO:0000256" key="3">
    <source>
        <dbReference type="ARBA" id="ARBA00022664"/>
    </source>
</evidence>
<feature type="binding site" evidence="8">
    <location>
        <position position="58"/>
    </location>
    <ligand>
        <name>Mg(2+)</name>
        <dbReference type="ChEBI" id="CHEBI:18420"/>
    </ligand>
</feature>
<dbReference type="InterPro" id="IPR036389">
    <property type="entry name" value="RNase_III_sf"/>
</dbReference>
<keyword evidence="8" id="KW-0963">Cytoplasm</keyword>
<dbReference type="Gene3D" id="3.30.160.20">
    <property type="match status" value="1"/>
</dbReference>
<dbReference type="Gene3D" id="1.10.1520.10">
    <property type="entry name" value="Ribonuclease III domain"/>
    <property type="match status" value="1"/>
</dbReference>
<evidence type="ECO:0000259" key="10">
    <source>
        <dbReference type="PROSITE" id="PS50137"/>
    </source>
</evidence>
<dbReference type="InterPro" id="IPR000999">
    <property type="entry name" value="RNase_III_dom"/>
</dbReference>
<gene>
    <name evidence="8 12" type="primary">rnc</name>
    <name evidence="12" type="ORF">K3166_04265</name>
</gene>
<dbReference type="NCBIfam" id="TIGR02191">
    <property type="entry name" value="RNaseIII"/>
    <property type="match status" value="1"/>
</dbReference>
<evidence type="ECO:0000259" key="11">
    <source>
        <dbReference type="PROSITE" id="PS50142"/>
    </source>
</evidence>
<evidence type="ECO:0000256" key="1">
    <source>
        <dbReference type="ARBA" id="ARBA00000109"/>
    </source>
</evidence>
<feature type="region of interest" description="Disordered" evidence="9">
    <location>
        <begin position="164"/>
        <end position="194"/>
    </location>
</feature>
<evidence type="ECO:0000256" key="2">
    <source>
        <dbReference type="ARBA" id="ARBA00010183"/>
    </source>
</evidence>
<evidence type="ECO:0000256" key="6">
    <source>
        <dbReference type="ARBA" id="ARBA00022801"/>
    </source>
</evidence>
<proteinExistence type="inferred from homology"/>
<comment type="subcellular location">
    <subcellularLocation>
        <location evidence="8">Cytoplasm</location>
    </subcellularLocation>
</comment>
<protein>
    <recommendedName>
        <fullName evidence="8">Ribonuclease 3</fullName>
        <ecNumber evidence="8">3.1.26.3</ecNumber>
    </recommendedName>
    <alternativeName>
        <fullName evidence="8">Ribonuclease III</fullName>
        <shortName evidence="8">RNase III</shortName>
    </alternativeName>
</protein>
<keyword evidence="3 8" id="KW-0507">mRNA processing</keyword>
<dbReference type="GO" id="GO:0004525">
    <property type="term" value="F:ribonuclease III activity"/>
    <property type="evidence" value="ECO:0007669"/>
    <property type="project" value="UniProtKB-EC"/>
</dbReference>
<dbReference type="CDD" id="cd10845">
    <property type="entry name" value="DSRM_RNAse_III_family"/>
    <property type="match status" value="1"/>
</dbReference>
<keyword evidence="6 8" id="KW-0378">Hydrolase</keyword>
<dbReference type="PROSITE" id="PS50142">
    <property type="entry name" value="RNASE_3_2"/>
    <property type="match status" value="1"/>
</dbReference>
<name>A0ABX8ZHI9_9SPHN</name>
<keyword evidence="4 8" id="KW-0540">Nuclease</keyword>
<dbReference type="PANTHER" id="PTHR11207">
    <property type="entry name" value="RIBONUCLEASE III"/>
    <property type="match status" value="1"/>
</dbReference>
<dbReference type="EC" id="3.1.26.3" evidence="8"/>
<feature type="domain" description="RNase III" evidence="11">
    <location>
        <begin position="22"/>
        <end position="144"/>
    </location>
</feature>
<feature type="active site" evidence="8">
    <location>
        <position position="62"/>
    </location>
</feature>
<comment type="subunit">
    <text evidence="8">Homodimer.</text>
</comment>
<accession>A0ABX8ZHI9</accession>
<dbReference type="PANTHER" id="PTHR11207:SF0">
    <property type="entry name" value="RIBONUCLEASE 3"/>
    <property type="match status" value="1"/>
</dbReference>
<comment type="catalytic activity">
    <reaction evidence="1 8">
        <text>Endonucleolytic cleavage to 5'-phosphomonoester.</text>
        <dbReference type="EC" id="3.1.26.3"/>
    </reaction>
</comment>
<keyword evidence="5 8" id="KW-0255">Endonuclease</keyword>
<dbReference type="PROSITE" id="PS00517">
    <property type="entry name" value="RNASE_3_1"/>
    <property type="match status" value="1"/>
</dbReference>
<dbReference type="PROSITE" id="PS50137">
    <property type="entry name" value="DS_RBD"/>
    <property type="match status" value="1"/>
</dbReference>
<keyword evidence="8" id="KW-0460">Magnesium</keyword>
<keyword evidence="8" id="KW-0819">tRNA processing</keyword>
<keyword evidence="7 8" id="KW-0694">RNA-binding</keyword>
<evidence type="ECO:0000313" key="12">
    <source>
        <dbReference type="EMBL" id="QZD88427.1"/>
    </source>
</evidence>
<feature type="binding site" evidence="8">
    <location>
        <position position="130"/>
    </location>
    <ligand>
        <name>Mg(2+)</name>
        <dbReference type="ChEBI" id="CHEBI:18420"/>
    </ligand>
</feature>
<keyword evidence="13" id="KW-1185">Reference proteome</keyword>
<comment type="cofactor">
    <cofactor evidence="8">
        <name>Mg(2+)</name>
        <dbReference type="ChEBI" id="CHEBI:18420"/>
    </cofactor>
</comment>
<dbReference type="InterPro" id="IPR014720">
    <property type="entry name" value="dsRBD_dom"/>
</dbReference>
<evidence type="ECO:0000256" key="4">
    <source>
        <dbReference type="ARBA" id="ARBA00022722"/>
    </source>
</evidence>
<comment type="function">
    <text evidence="8">Digests double-stranded RNA. Involved in the processing of primary rRNA transcript to yield the immediate precursors to the large and small rRNAs (23S and 16S). Processes some mRNAs, and tRNAs when they are encoded in the rRNA operon. Processes pre-crRNA and tracrRNA of type II CRISPR loci if present in the organism.</text>
</comment>
<organism evidence="12 13">
    <name type="scientific">Qipengyuania psychrotolerans</name>
    <dbReference type="NCBI Taxonomy" id="2867238"/>
    <lineage>
        <taxon>Bacteria</taxon>
        <taxon>Pseudomonadati</taxon>
        <taxon>Pseudomonadota</taxon>
        <taxon>Alphaproteobacteria</taxon>
        <taxon>Sphingomonadales</taxon>
        <taxon>Erythrobacteraceae</taxon>
        <taxon>Qipengyuania</taxon>
    </lineage>
</organism>
<comment type="similarity">
    <text evidence="2">Belongs to the ribonuclease III family.</text>
</comment>
<keyword evidence="8" id="KW-0699">rRNA-binding</keyword>
<dbReference type="CDD" id="cd00593">
    <property type="entry name" value="RIBOc"/>
    <property type="match status" value="1"/>
</dbReference>
<feature type="binding site" evidence="8">
    <location>
        <position position="133"/>
    </location>
    <ligand>
        <name>Mg(2+)</name>
        <dbReference type="ChEBI" id="CHEBI:18420"/>
    </ligand>
</feature>
<keyword evidence="8" id="KW-0698">rRNA processing</keyword>
<evidence type="ECO:0000256" key="7">
    <source>
        <dbReference type="ARBA" id="ARBA00022884"/>
    </source>
</evidence>
<feature type="domain" description="DRBM" evidence="10">
    <location>
        <begin position="169"/>
        <end position="237"/>
    </location>
</feature>
<dbReference type="InterPro" id="IPR011907">
    <property type="entry name" value="RNase_III"/>
</dbReference>
<sequence length="237" mass="26205">MVHGGAVGPYRRKHLSQLEPEAREWLEKTGFTVRDEALWQAALTHGSMGEKRDYERLEFLGDRVLGLSIAQWLFDQSDAPEGKLAQRLNAIVSREMCATIARGIDLSEHIRISRQARADGGRDSDNILGDVMESLLGAQFIDNGFDEARELVQLLWRPALEGGAGESKHPKSALQEWAAGSRRKPPEYDVIDRSGPDHAARFTVRVKVHKVGEAEATAASKGEAEKAAAKAFMEKYA</sequence>
<evidence type="ECO:0000313" key="13">
    <source>
        <dbReference type="Proteomes" id="UP000824280"/>
    </source>
</evidence>
<dbReference type="EMBL" id="CP081297">
    <property type="protein sequence ID" value="QZD88427.1"/>
    <property type="molecule type" value="Genomic_DNA"/>
</dbReference>
<dbReference type="SMART" id="SM00358">
    <property type="entry name" value="DSRM"/>
    <property type="match status" value="1"/>
</dbReference>
<evidence type="ECO:0000256" key="9">
    <source>
        <dbReference type="SAM" id="MobiDB-lite"/>
    </source>
</evidence>
<dbReference type="Proteomes" id="UP000824280">
    <property type="component" value="Chromosome"/>
</dbReference>
<keyword evidence="8" id="KW-0479">Metal-binding</keyword>
<dbReference type="Pfam" id="PF00035">
    <property type="entry name" value="dsrm"/>
    <property type="match status" value="1"/>
</dbReference>
<dbReference type="HAMAP" id="MF_00104">
    <property type="entry name" value="RNase_III"/>
    <property type="match status" value="1"/>
</dbReference>
<feature type="compositionally biased region" description="Basic and acidic residues" evidence="9">
    <location>
        <begin position="184"/>
        <end position="194"/>
    </location>
</feature>
<evidence type="ECO:0000256" key="5">
    <source>
        <dbReference type="ARBA" id="ARBA00022759"/>
    </source>
</evidence>
<dbReference type="SMART" id="SM00535">
    <property type="entry name" value="RIBOc"/>
    <property type="match status" value="1"/>
</dbReference>
<dbReference type="SUPFAM" id="SSF69065">
    <property type="entry name" value="RNase III domain-like"/>
    <property type="match status" value="1"/>
</dbReference>
<reference evidence="12 13" key="1">
    <citation type="submission" date="2021-08" db="EMBL/GenBank/DDBJ databases">
        <title>Comparative Genomics Analysis of the Genus Qipengyuania Reveals Extensive Genetic Diversity and Metabolic Versatility, Including the Description of Fifteen Novel Species.</title>
        <authorList>
            <person name="Liu Y."/>
        </authorList>
    </citation>
    <scope>NUCLEOTIDE SEQUENCE [LARGE SCALE GENOMIC DNA]</scope>
    <source>
        <strain evidence="12 13">1XM2-8</strain>
    </source>
</reference>
<evidence type="ECO:0000256" key="8">
    <source>
        <dbReference type="HAMAP-Rule" id="MF_00104"/>
    </source>
</evidence>
<dbReference type="Pfam" id="PF14622">
    <property type="entry name" value="Ribonucleas_3_3"/>
    <property type="match status" value="1"/>
</dbReference>
<feature type="active site" evidence="8">
    <location>
        <position position="133"/>
    </location>
</feature>
<dbReference type="SUPFAM" id="SSF54768">
    <property type="entry name" value="dsRNA-binding domain-like"/>
    <property type="match status" value="1"/>
</dbReference>